<proteinExistence type="predicted"/>
<keyword evidence="2" id="KW-1185">Reference proteome</keyword>
<evidence type="ECO:0000313" key="2">
    <source>
        <dbReference type="Proteomes" id="UP000265520"/>
    </source>
</evidence>
<dbReference type="AlphaFoldDB" id="A0A392W5D0"/>
<reference evidence="1 2" key="1">
    <citation type="journal article" date="2018" name="Front. Plant Sci.">
        <title>Red Clover (Trifolium pratense) and Zigzag Clover (T. medium) - A Picture of Genomic Similarities and Differences.</title>
        <authorList>
            <person name="Dluhosova J."/>
            <person name="Istvanek J."/>
            <person name="Nedelnik J."/>
            <person name="Repkova J."/>
        </authorList>
    </citation>
    <scope>NUCLEOTIDE SEQUENCE [LARGE SCALE GENOMIC DNA]</scope>
    <source>
        <strain evidence="2">cv. 10/8</strain>
        <tissue evidence="1">Leaf</tissue>
    </source>
</reference>
<accession>A0A392W5D0</accession>
<dbReference type="Proteomes" id="UP000265520">
    <property type="component" value="Unassembled WGS sequence"/>
</dbReference>
<evidence type="ECO:0000313" key="1">
    <source>
        <dbReference type="EMBL" id="MCI94912.1"/>
    </source>
</evidence>
<dbReference type="EMBL" id="LXQA011370148">
    <property type="protein sequence ID" value="MCI94912.1"/>
    <property type="molecule type" value="Genomic_DNA"/>
</dbReference>
<protein>
    <submittedName>
        <fullName evidence="1">Uncharacterized protein</fullName>
    </submittedName>
</protein>
<comment type="caution">
    <text evidence="1">The sequence shown here is derived from an EMBL/GenBank/DDBJ whole genome shotgun (WGS) entry which is preliminary data.</text>
</comment>
<name>A0A392W5D0_9FABA</name>
<organism evidence="1 2">
    <name type="scientific">Trifolium medium</name>
    <dbReference type="NCBI Taxonomy" id="97028"/>
    <lineage>
        <taxon>Eukaryota</taxon>
        <taxon>Viridiplantae</taxon>
        <taxon>Streptophyta</taxon>
        <taxon>Embryophyta</taxon>
        <taxon>Tracheophyta</taxon>
        <taxon>Spermatophyta</taxon>
        <taxon>Magnoliopsida</taxon>
        <taxon>eudicotyledons</taxon>
        <taxon>Gunneridae</taxon>
        <taxon>Pentapetalae</taxon>
        <taxon>rosids</taxon>
        <taxon>fabids</taxon>
        <taxon>Fabales</taxon>
        <taxon>Fabaceae</taxon>
        <taxon>Papilionoideae</taxon>
        <taxon>50 kb inversion clade</taxon>
        <taxon>NPAAA clade</taxon>
        <taxon>Hologalegina</taxon>
        <taxon>IRL clade</taxon>
        <taxon>Trifolieae</taxon>
        <taxon>Trifolium</taxon>
    </lineage>
</organism>
<feature type="non-terminal residue" evidence="1">
    <location>
        <position position="1"/>
    </location>
</feature>
<sequence>QAEATETARAELEDMEVEIQGNDVVRDMEEDEMEREGVAAPVRRQIQYCMIMERRTL</sequence>